<reference evidence="2" key="1">
    <citation type="submission" date="2024-03" db="EMBL/GenBank/DDBJ databases">
        <title>Chitinophaga horti sp. nov., isolated from garden soil.</title>
        <authorList>
            <person name="Lee D.S."/>
            <person name="Han D.M."/>
            <person name="Baek J.H."/>
            <person name="Choi D.G."/>
            <person name="Jeon J.H."/>
            <person name="Jeon C.O."/>
        </authorList>
    </citation>
    <scope>NUCLEOTIDE SEQUENCE [LARGE SCALE GENOMIC DNA]</scope>
    <source>
        <strain evidence="2">GPA1</strain>
    </source>
</reference>
<evidence type="ECO:0000313" key="2">
    <source>
        <dbReference type="Proteomes" id="UP001485459"/>
    </source>
</evidence>
<dbReference type="EMBL" id="CP149822">
    <property type="protein sequence ID" value="WZN43184.1"/>
    <property type="molecule type" value="Genomic_DNA"/>
</dbReference>
<accession>A0ABZ2YUJ6</accession>
<gene>
    <name evidence="1" type="ORF">WJU16_09080</name>
</gene>
<name>A0ABZ2YUJ6_9BACT</name>
<keyword evidence="2" id="KW-1185">Reference proteome</keyword>
<sequence>MTIVCQLALHWVFLQLFTIPPIWEAFNAWNEPGRLAALRRTAAGGIQNSDFLSTGGVCMR</sequence>
<protein>
    <submittedName>
        <fullName evidence="1">Uncharacterized protein</fullName>
    </submittedName>
</protein>
<evidence type="ECO:0000313" key="1">
    <source>
        <dbReference type="EMBL" id="WZN43184.1"/>
    </source>
</evidence>
<dbReference type="RefSeq" id="WP_341838002.1">
    <property type="nucleotide sequence ID" value="NZ_CP149822.1"/>
</dbReference>
<proteinExistence type="predicted"/>
<dbReference type="Proteomes" id="UP001485459">
    <property type="component" value="Chromosome"/>
</dbReference>
<organism evidence="1 2">
    <name type="scientific">Chitinophaga pollutisoli</name>
    <dbReference type="NCBI Taxonomy" id="3133966"/>
    <lineage>
        <taxon>Bacteria</taxon>
        <taxon>Pseudomonadati</taxon>
        <taxon>Bacteroidota</taxon>
        <taxon>Chitinophagia</taxon>
        <taxon>Chitinophagales</taxon>
        <taxon>Chitinophagaceae</taxon>
        <taxon>Chitinophaga</taxon>
    </lineage>
</organism>